<keyword evidence="2" id="KW-1185">Reference proteome</keyword>
<evidence type="ECO:0000313" key="1">
    <source>
        <dbReference type="EMBL" id="KAJ9598653.1"/>
    </source>
</evidence>
<feature type="non-terminal residue" evidence="1">
    <location>
        <position position="59"/>
    </location>
</feature>
<accession>A0AAD8AGD7</accession>
<reference evidence="1" key="1">
    <citation type="journal article" date="2023" name="IScience">
        <title>Live-bearing cockroach genome reveals convergent evolutionary mechanisms linked to viviparity in insects and beyond.</title>
        <authorList>
            <person name="Fouks B."/>
            <person name="Harrison M.C."/>
            <person name="Mikhailova A.A."/>
            <person name="Marchal E."/>
            <person name="English S."/>
            <person name="Carruthers M."/>
            <person name="Jennings E.C."/>
            <person name="Chiamaka E.L."/>
            <person name="Frigard R.A."/>
            <person name="Pippel M."/>
            <person name="Attardo G.M."/>
            <person name="Benoit J.B."/>
            <person name="Bornberg-Bauer E."/>
            <person name="Tobe S.S."/>
        </authorList>
    </citation>
    <scope>NUCLEOTIDE SEQUENCE</scope>
    <source>
        <strain evidence="1">Stay&amp;Tobe</strain>
    </source>
</reference>
<dbReference type="EMBL" id="JASPKZ010001200">
    <property type="protein sequence ID" value="KAJ9598653.1"/>
    <property type="molecule type" value="Genomic_DNA"/>
</dbReference>
<proteinExistence type="predicted"/>
<feature type="non-terminal residue" evidence="1">
    <location>
        <position position="1"/>
    </location>
</feature>
<gene>
    <name evidence="1" type="ORF">L9F63_010668</name>
</gene>
<dbReference type="Proteomes" id="UP001233999">
    <property type="component" value="Unassembled WGS sequence"/>
</dbReference>
<dbReference type="AlphaFoldDB" id="A0AAD8AGD7"/>
<protein>
    <submittedName>
        <fullName evidence="1">Uncharacterized protein</fullName>
    </submittedName>
</protein>
<evidence type="ECO:0000313" key="2">
    <source>
        <dbReference type="Proteomes" id="UP001233999"/>
    </source>
</evidence>
<sequence length="59" mass="6847">NFLFYFGRLFSFLFNATRLSFDISVRISAETVQHHPVANNVSRHFFMLLAVGASRIRNL</sequence>
<reference evidence="1" key="2">
    <citation type="submission" date="2023-05" db="EMBL/GenBank/DDBJ databases">
        <authorList>
            <person name="Fouks B."/>
        </authorList>
    </citation>
    <scope>NUCLEOTIDE SEQUENCE</scope>
    <source>
        <strain evidence="1">Stay&amp;Tobe</strain>
        <tissue evidence="1">Testes</tissue>
    </source>
</reference>
<comment type="caution">
    <text evidence="1">The sequence shown here is derived from an EMBL/GenBank/DDBJ whole genome shotgun (WGS) entry which is preliminary data.</text>
</comment>
<name>A0AAD8AGD7_DIPPU</name>
<organism evidence="1 2">
    <name type="scientific">Diploptera punctata</name>
    <name type="common">Pacific beetle cockroach</name>
    <dbReference type="NCBI Taxonomy" id="6984"/>
    <lineage>
        <taxon>Eukaryota</taxon>
        <taxon>Metazoa</taxon>
        <taxon>Ecdysozoa</taxon>
        <taxon>Arthropoda</taxon>
        <taxon>Hexapoda</taxon>
        <taxon>Insecta</taxon>
        <taxon>Pterygota</taxon>
        <taxon>Neoptera</taxon>
        <taxon>Polyneoptera</taxon>
        <taxon>Dictyoptera</taxon>
        <taxon>Blattodea</taxon>
        <taxon>Blaberoidea</taxon>
        <taxon>Blaberidae</taxon>
        <taxon>Diplopterinae</taxon>
        <taxon>Diploptera</taxon>
    </lineage>
</organism>